<dbReference type="CDD" id="cd02860">
    <property type="entry name" value="E_set_Pullulanase"/>
    <property type="match status" value="1"/>
</dbReference>
<evidence type="ECO:0000256" key="4">
    <source>
        <dbReference type="ARBA" id="ARBA00023295"/>
    </source>
</evidence>
<dbReference type="STRING" id="1903952.BIT28_10990"/>
<dbReference type="CDD" id="cd10315">
    <property type="entry name" value="CBM41_pullulanase"/>
    <property type="match status" value="1"/>
</dbReference>
<proteinExistence type="inferred from homology"/>
<dbReference type="SUPFAM" id="SSF81296">
    <property type="entry name" value="E set domains"/>
    <property type="match status" value="2"/>
</dbReference>
<evidence type="ECO:0000259" key="6">
    <source>
        <dbReference type="Pfam" id="PF02922"/>
    </source>
</evidence>
<dbReference type="Pfam" id="PF17967">
    <property type="entry name" value="Pullulanase_N2"/>
    <property type="match status" value="1"/>
</dbReference>
<keyword evidence="11" id="KW-1185">Reference proteome</keyword>
<dbReference type="InterPro" id="IPR013780">
    <property type="entry name" value="Glyco_hydro_b"/>
</dbReference>
<keyword evidence="3" id="KW-0378">Hydrolase</keyword>
<dbReference type="InterPro" id="IPR017853">
    <property type="entry name" value="GH"/>
</dbReference>
<dbReference type="Gene3D" id="2.60.40.3620">
    <property type="match status" value="2"/>
</dbReference>
<feature type="domain" description="Alpha-1,6-glucosidases pullulanase-type C-terminal" evidence="7">
    <location>
        <begin position="1086"/>
        <end position="1253"/>
    </location>
</feature>
<evidence type="ECO:0000259" key="7">
    <source>
        <dbReference type="Pfam" id="PF11852"/>
    </source>
</evidence>
<dbReference type="InterPro" id="IPR005323">
    <property type="entry name" value="CBM41_pullulanase"/>
</dbReference>
<dbReference type="Gene3D" id="2.60.40.1180">
    <property type="entry name" value="Golgi alpha-mannosidase II"/>
    <property type="match status" value="1"/>
</dbReference>
<dbReference type="PANTHER" id="PTHR43002">
    <property type="entry name" value="GLYCOGEN DEBRANCHING ENZYME"/>
    <property type="match status" value="1"/>
</dbReference>
<dbReference type="GO" id="GO:0030246">
    <property type="term" value="F:carbohydrate binding"/>
    <property type="evidence" value="ECO:0007669"/>
    <property type="project" value="InterPro"/>
</dbReference>
<name>A0A1Q9G7A4_9GAMM</name>
<feature type="domain" description="Pullulanase N2" evidence="8">
    <location>
        <begin position="338"/>
        <end position="454"/>
    </location>
</feature>
<dbReference type="InterPro" id="IPR013784">
    <property type="entry name" value="Carb-bd-like_fold"/>
</dbReference>
<dbReference type="Gene3D" id="3.20.20.80">
    <property type="entry name" value="Glycosidases"/>
    <property type="match status" value="1"/>
</dbReference>
<evidence type="ECO:0000259" key="9">
    <source>
        <dbReference type="Pfam" id="PF18494"/>
    </source>
</evidence>
<dbReference type="Gene3D" id="2.60.40.1110">
    <property type="match status" value="1"/>
</dbReference>
<dbReference type="SUPFAM" id="SSF51011">
    <property type="entry name" value="Glycosyl hydrolase domain"/>
    <property type="match status" value="1"/>
</dbReference>
<evidence type="ECO:0000313" key="11">
    <source>
        <dbReference type="Proteomes" id="UP000186905"/>
    </source>
</evidence>
<dbReference type="Gene3D" id="2.60.40.10">
    <property type="entry name" value="Immunoglobulins"/>
    <property type="match status" value="1"/>
</dbReference>
<dbReference type="Proteomes" id="UP000186905">
    <property type="component" value="Unassembled WGS sequence"/>
</dbReference>
<dbReference type="InterPro" id="IPR013783">
    <property type="entry name" value="Ig-like_fold"/>
</dbReference>
<feature type="signal peptide" evidence="5">
    <location>
        <begin position="1"/>
        <end position="21"/>
    </location>
</feature>
<comment type="similarity">
    <text evidence="1">Belongs to the glycosyl hydrolase 13 family.</text>
</comment>
<sequence length="1472" mass="160155">MTTKKFKYSALAKIIIPLCSAALIVGCNDDDSATATTPNTSNPAPSTQEPLITLPADAPKPSAEQIAISYVVDTTTEASVKSNVSIYSKWTLKCGTKDPIPATSSDKFGPMWLVNKDVLASCNELLVQDEHETAKASVPVTEASLGKEFTVVNIGIDTAIVVEGSRQDGLLAAKGLPQAGTDVILPIVSNPGDLPTPPAGKIALQLYDPMGDNAPYDTMNLHLWGTDANPDGGCSGLSDSERNTDWGDVSVTPADSDKYGPIWHLSVPDTTAGCFKVIFRNANKDKLISSDIKIDIAQMGDNRTLTFVPGSATPYDSREDAFTKAGPSSKISADTLGAIMLDDSTMVWKSGGKADMVQIMFSHDGKFKVEEKTIDGETRSVASGASIVMKSTSLTAEQKAKYPHLADYPAFALPTLPEGIELSSLVKGSLIAIGSTNDGELRASTGVQYAGALDALFAQEATELQYGPIYNDGQVTFRLWAPTATEVKLAVYNSDKEQIQRVAMVEDRESGSWSVTLNSEVVDGKFYRYAMKVFQPRDQESVDYEVTDPYSVSLSTNSIYSQAIDLDSDELKPSGWDSLEAPHSQKDSDLSDMVIYESHVRDFSARDASTQNKGKYLAFTEQGTVPVDHLKQLSEAGMTHLHLMPVFDIATINEDPSKVADIDEDFSKLCEVNPAVRDSEFSSYCTGSGSIADAFAELAAEDSKDNAKVEALNEFVRSVDSFNWGYDPFHYTVPEGSYASNAEGTARILEFRKMVQSVKQDIGMNVVVDVVYNHTNASGLNDKSVLDKVVPLYYQRLVPDTGNVEKSTCCDNTAPEHAMFAKLIDDSVQTWVKAYKIDAFRWDLMGHHPLAQMQGTLEAARKINDEVYFYGEGWNFGEVENDKRFVQATQKHLGGTGIGSFSDRLRDAVRGGSPFDGGEGIRKTPGFATGAYVQPNELVDIKADTNEDGVSDELARALHQTDLTRLGMAGNLKDFEFIDYEGTALKGSTLDYNGQAAGYAEQPWEVQNYVSKHDNQTLWDINMYKISHDTSLEDRVRMQAIGMSTVLLGQAMPFNHMGGELLRSKSMQRDSYDYGDWYNRVDFTLNDNNWNKGLPAKDKDEANYTVIESVLTADAQPSATNLEQMFEFYKELLRLRKASPLMTLPGADEIMKRVDFRNTGKGQTPGMIVMSIDNGSTQTTDLDSSLDSIVIVINATPTEQTTGSFLDNNNEAIALAGFELSSTHNQANSIAGDASFANGKFTVPAWSSAVFVQPRGNERSLGLPVSQKADIPPFEATKKVYIAGSFNGWNKTGTEAAYAGKGLYSATVGLSTTAEYKMTTVKGDDVSWYGCNGDDNCSVSTLGMYKLSLDATNPEQPVVLDAELQDDYTGVSWYIPGDIAGGWDHKDGRKMTSVDAEKFSFTTPELEAGKMQGFKFTGGDWGKFEHAANDVIAAEGSLAFSGSNNIEFTPAEAGIYLVSFNILTKEVDIQKQ</sequence>
<dbReference type="Gene3D" id="2.60.40.1130">
    <property type="entry name" value="Rab geranylgeranyltransferase alpha-subunit, insert domain"/>
    <property type="match status" value="1"/>
</dbReference>
<dbReference type="InterPro" id="IPR004193">
    <property type="entry name" value="Glyco_hydro_13_N"/>
</dbReference>
<feature type="domain" description="Glycoside hydrolase family 13 N-terminal" evidence="6">
    <location>
        <begin position="466"/>
        <end position="551"/>
    </location>
</feature>
<evidence type="ECO:0000313" key="10">
    <source>
        <dbReference type="EMBL" id="OLQ70161.1"/>
    </source>
</evidence>
<dbReference type="GO" id="GO:0051060">
    <property type="term" value="F:pullulanase activity"/>
    <property type="evidence" value="ECO:0007669"/>
    <property type="project" value="InterPro"/>
</dbReference>
<evidence type="ECO:0000256" key="1">
    <source>
        <dbReference type="ARBA" id="ARBA00008061"/>
    </source>
</evidence>
<dbReference type="NCBIfam" id="TIGR02103">
    <property type="entry name" value="pullul_strch"/>
    <property type="match status" value="1"/>
</dbReference>
<dbReference type="CDD" id="cd11341">
    <property type="entry name" value="AmyAc_Pullulanase_LD-like"/>
    <property type="match status" value="1"/>
</dbReference>
<dbReference type="InterPro" id="IPR024561">
    <property type="entry name" value="Pullul_strch_C"/>
</dbReference>
<gene>
    <name evidence="10" type="ORF">BIT28_10990</name>
</gene>
<evidence type="ECO:0000256" key="3">
    <source>
        <dbReference type="ARBA" id="ARBA00022801"/>
    </source>
</evidence>
<feature type="chain" id="PRO_5013022950" evidence="5">
    <location>
        <begin position="22"/>
        <end position="1472"/>
    </location>
</feature>
<evidence type="ECO:0000259" key="8">
    <source>
        <dbReference type="Pfam" id="PF17967"/>
    </source>
</evidence>
<keyword evidence="4" id="KW-0326">Glycosidase</keyword>
<keyword evidence="2 5" id="KW-0732">Signal</keyword>
<comment type="caution">
    <text evidence="10">The sequence shown here is derived from an EMBL/GenBank/DDBJ whole genome shotgun (WGS) entry which is preliminary data.</text>
</comment>
<dbReference type="Pfam" id="PF11852">
    <property type="entry name" value="Pullul_strch_C"/>
    <property type="match status" value="1"/>
</dbReference>
<dbReference type="InterPro" id="IPR011839">
    <property type="entry name" value="Pullul_strch"/>
</dbReference>
<dbReference type="EMBL" id="MJIL01000099">
    <property type="protein sequence ID" value="OLQ70161.1"/>
    <property type="molecule type" value="Genomic_DNA"/>
</dbReference>
<dbReference type="Pfam" id="PF02922">
    <property type="entry name" value="CBM_48"/>
    <property type="match status" value="1"/>
</dbReference>
<organism evidence="10 11">
    <name type="scientific">Photobacterium proteolyticum</name>
    <dbReference type="NCBI Taxonomy" id="1903952"/>
    <lineage>
        <taxon>Bacteria</taxon>
        <taxon>Pseudomonadati</taxon>
        <taxon>Pseudomonadota</taxon>
        <taxon>Gammaproteobacteria</taxon>
        <taxon>Vibrionales</taxon>
        <taxon>Vibrionaceae</taxon>
        <taxon>Photobacterium</taxon>
    </lineage>
</organism>
<dbReference type="SUPFAM" id="SSF51445">
    <property type="entry name" value="(Trans)glycosidases"/>
    <property type="match status" value="1"/>
</dbReference>
<dbReference type="Pfam" id="PF18494">
    <property type="entry name" value="Pullulanase_Ins"/>
    <property type="match status" value="1"/>
</dbReference>
<dbReference type="GO" id="GO:0005975">
    <property type="term" value="P:carbohydrate metabolic process"/>
    <property type="evidence" value="ECO:0007669"/>
    <property type="project" value="InterPro"/>
</dbReference>
<dbReference type="SUPFAM" id="SSF49452">
    <property type="entry name" value="Starch-binding domain-like"/>
    <property type="match status" value="1"/>
</dbReference>
<protein>
    <submittedName>
        <fullName evidence="10">Pullulanase</fullName>
    </submittedName>
</protein>
<evidence type="ECO:0000256" key="2">
    <source>
        <dbReference type="ARBA" id="ARBA00022729"/>
    </source>
</evidence>
<dbReference type="InterPro" id="IPR040671">
    <property type="entry name" value="Pullulanase_N2"/>
</dbReference>
<dbReference type="PROSITE" id="PS51257">
    <property type="entry name" value="PROKAR_LIPOPROTEIN"/>
    <property type="match status" value="1"/>
</dbReference>
<feature type="domain" description="Pullulanase Ins" evidence="9">
    <location>
        <begin position="649"/>
        <end position="722"/>
    </location>
</feature>
<accession>A0A1Q9G7A4</accession>
<dbReference type="InterPro" id="IPR041111">
    <property type="entry name" value="Pullulanase_Ins"/>
</dbReference>
<evidence type="ECO:0000256" key="5">
    <source>
        <dbReference type="SAM" id="SignalP"/>
    </source>
</evidence>
<reference evidence="10 11" key="1">
    <citation type="submission" date="2016-09" db="EMBL/GenBank/DDBJ databases">
        <title>Photobacterium proteolyticum sp. nov. a protease producing bacterium isolated from ocean sediments of Laizhou Bay.</title>
        <authorList>
            <person name="Li Y."/>
        </authorList>
    </citation>
    <scope>NUCLEOTIDE SEQUENCE [LARGE SCALE GENOMIC DNA]</scope>
    <source>
        <strain evidence="10 11">13-12</strain>
    </source>
</reference>
<dbReference type="InterPro" id="IPR014756">
    <property type="entry name" value="Ig_E-set"/>
</dbReference>